<dbReference type="InterPro" id="IPR036477">
    <property type="entry name" value="Formyl_transf_N_sf"/>
</dbReference>
<evidence type="ECO:0000256" key="1">
    <source>
        <dbReference type="ARBA" id="ARBA00004613"/>
    </source>
</evidence>
<proteinExistence type="predicted"/>
<dbReference type="Proteomes" id="UP000185062">
    <property type="component" value="Unassembled WGS sequence"/>
</dbReference>
<dbReference type="Gene3D" id="3.20.20.370">
    <property type="entry name" value="Glycoside hydrolase/deacetylase"/>
    <property type="match status" value="1"/>
</dbReference>
<dbReference type="eggNOG" id="COG0223">
    <property type="taxonomic scope" value="Bacteria"/>
</dbReference>
<dbReference type="GO" id="GO:0016810">
    <property type="term" value="F:hydrolase activity, acting on carbon-nitrogen (but not peptide) bonds"/>
    <property type="evidence" value="ECO:0007669"/>
    <property type="project" value="InterPro"/>
</dbReference>
<gene>
    <name evidence="4" type="ORF">SAMN02743940_2367</name>
</gene>
<dbReference type="InterPro" id="IPR051398">
    <property type="entry name" value="Polysacch_Deacetylase"/>
</dbReference>
<reference evidence="4 5" key="1">
    <citation type="submission" date="2016-12" db="EMBL/GenBank/DDBJ databases">
        <authorList>
            <person name="Song W.-J."/>
            <person name="Kurnit D.M."/>
        </authorList>
    </citation>
    <scope>NUCLEOTIDE SEQUENCE [LARGE SCALE GENOMIC DNA]</scope>
    <source>
        <strain evidence="4 5">ATCC 49181</strain>
    </source>
</reference>
<dbReference type="AlphaFoldDB" id="A0A1N6J7D0"/>
<dbReference type="SUPFAM" id="SSF53328">
    <property type="entry name" value="Formyltransferase"/>
    <property type="match status" value="1"/>
</dbReference>
<protein>
    <submittedName>
        <fullName evidence="4">Methionyl-tRNA formyltransferase</fullName>
    </submittedName>
</protein>
<evidence type="ECO:0000256" key="2">
    <source>
        <dbReference type="ARBA" id="ARBA00022729"/>
    </source>
</evidence>
<dbReference type="CDD" id="cd08653">
    <property type="entry name" value="FMT_core_like_3"/>
    <property type="match status" value="1"/>
</dbReference>
<dbReference type="Gene3D" id="3.40.50.12230">
    <property type="match status" value="1"/>
</dbReference>
<comment type="subcellular location">
    <subcellularLocation>
        <location evidence="1">Secreted</location>
    </subcellularLocation>
</comment>
<dbReference type="PROSITE" id="PS51677">
    <property type="entry name" value="NODB"/>
    <property type="match status" value="1"/>
</dbReference>
<dbReference type="InterPro" id="IPR002376">
    <property type="entry name" value="Formyl_transf_N"/>
</dbReference>
<dbReference type="Pfam" id="PF00551">
    <property type="entry name" value="Formyl_trans_N"/>
    <property type="match status" value="1"/>
</dbReference>
<evidence type="ECO:0000313" key="4">
    <source>
        <dbReference type="EMBL" id="SIO40187.1"/>
    </source>
</evidence>
<dbReference type="SUPFAM" id="SSF88713">
    <property type="entry name" value="Glycoside hydrolase/deacetylase"/>
    <property type="match status" value="1"/>
</dbReference>
<sequence>MKHTKIVVFTGDLSYSVRKGILVINQSIPNLTWLVVIHAPVKKSWELLGNQWRNLHRNGLRWIPYQLIDICQRIFLKKPPLISTESPGYRYSLEAFKDNRNIILLVVSDIHAQETLDAIHQFIPDLGLSLASPILKKELFSIPRLGTLNLHKGKLPEYRGMPPAFWELWNNEDAIGCTIHWVDEKLDNGAVVKEQVISRQTYSTLKGLQLTLDQVGINLMGTAVRAVLTENIHTSPQSDSGKVYRKPTLAQIACLERKMRTKLAMPGSTLRRWLKNSFFLVQIYWQRMLPRLFKKPKITVLLYHRVTDCTRDNLCVGIEQFDRQMALLRRHCKVLSIQDIINRSCIESSSKPVVCVTFDDGYLDNYENAIPILIKHGIPAAFFVSTGIIYKNGIFPHDLKRKNKKLPVMTWDQLRMMHQEGFTIGSHSVSHIDCASENEDIVFSELTQSLADIRKELGIHDVIFAYPYGGRQHMTQQRLQLVKEIGYTACLSAYGGTNDGMVDRYNILRCGIHYEFSDSAFLYRCHGF</sequence>
<keyword evidence="5" id="KW-1185">Reference proteome</keyword>
<accession>A0A1N6J7D0</accession>
<feature type="domain" description="NodB homology" evidence="3">
    <location>
        <begin position="352"/>
        <end position="528"/>
    </location>
</feature>
<evidence type="ECO:0000259" key="3">
    <source>
        <dbReference type="PROSITE" id="PS51677"/>
    </source>
</evidence>
<keyword evidence="4" id="KW-0808">Transferase</keyword>
<name>A0A1N6J7D0_9PROT</name>
<dbReference type="GO" id="GO:0016740">
    <property type="term" value="F:transferase activity"/>
    <property type="evidence" value="ECO:0007669"/>
    <property type="project" value="UniProtKB-KW"/>
</dbReference>
<dbReference type="InterPro" id="IPR002509">
    <property type="entry name" value="NODB_dom"/>
</dbReference>
<dbReference type="PANTHER" id="PTHR34216">
    <property type="match status" value="1"/>
</dbReference>
<dbReference type="CDD" id="cd10918">
    <property type="entry name" value="CE4_NodB_like_5s_6s"/>
    <property type="match status" value="1"/>
</dbReference>
<dbReference type="eggNOG" id="COG0726">
    <property type="taxonomic scope" value="Bacteria"/>
</dbReference>
<evidence type="ECO:0000313" key="5">
    <source>
        <dbReference type="Proteomes" id="UP000185062"/>
    </source>
</evidence>
<dbReference type="InterPro" id="IPR011330">
    <property type="entry name" value="Glyco_hydro/deAcase_b/a-brl"/>
</dbReference>
<dbReference type="Pfam" id="PF01522">
    <property type="entry name" value="Polysacc_deac_1"/>
    <property type="match status" value="1"/>
</dbReference>
<dbReference type="EMBL" id="FSRO01000001">
    <property type="protein sequence ID" value="SIO40187.1"/>
    <property type="molecule type" value="Genomic_DNA"/>
</dbReference>
<dbReference type="GO" id="GO:0005576">
    <property type="term" value="C:extracellular region"/>
    <property type="evidence" value="ECO:0007669"/>
    <property type="project" value="UniProtKB-SubCell"/>
</dbReference>
<keyword evidence="2" id="KW-0732">Signal</keyword>
<dbReference type="STRING" id="44575.SAMN05216419_100351"/>
<organism evidence="4 5">
    <name type="scientific">Nitrosomonas cryotolerans ATCC 49181</name>
    <dbReference type="NCBI Taxonomy" id="1131553"/>
    <lineage>
        <taxon>Bacteria</taxon>
        <taxon>Pseudomonadati</taxon>
        <taxon>Pseudomonadota</taxon>
        <taxon>Betaproteobacteria</taxon>
        <taxon>Nitrosomonadales</taxon>
        <taxon>Nitrosomonadaceae</taxon>
        <taxon>Nitrosomonas</taxon>
    </lineage>
</organism>
<dbReference type="PANTHER" id="PTHR34216:SF3">
    <property type="entry name" value="POLY-BETA-1,6-N-ACETYL-D-GLUCOSAMINE N-DEACETYLASE"/>
    <property type="match status" value="1"/>
</dbReference>
<dbReference type="RefSeq" id="WP_028460751.1">
    <property type="nucleotide sequence ID" value="NZ_FSRO01000001.1"/>
</dbReference>
<dbReference type="GO" id="GO:0005975">
    <property type="term" value="P:carbohydrate metabolic process"/>
    <property type="evidence" value="ECO:0007669"/>
    <property type="project" value="InterPro"/>
</dbReference>